<dbReference type="GO" id="GO:0005634">
    <property type="term" value="C:nucleus"/>
    <property type="evidence" value="ECO:0000318"/>
    <property type="project" value="GO_Central"/>
</dbReference>
<reference evidence="3" key="1">
    <citation type="submission" date="2015-02" db="EMBL/GenBank/DDBJ databases">
        <title>Genome sequencing for Strongylocentrotus purpuratus.</title>
        <authorList>
            <person name="Murali S."/>
            <person name="Liu Y."/>
            <person name="Vee V."/>
            <person name="English A."/>
            <person name="Wang M."/>
            <person name="Skinner E."/>
            <person name="Han Y."/>
            <person name="Muzny D.M."/>
            <person name="Worley K.C."/>
            <person name="Gibbs R.A."/>
        </authorList>
    </citation>
    <scope>NUCLEOTIDE SEQUENCE</scope>
</reference>
<proteinExistence type="predicted"/>
<dbReference type="OMA" id="IQISHIN"/>
<feature type="region of interest" description="Disordered" evidence="1">
    <location>
        <begin position="784"/>
        <end position="929"/>
    </location>
</feature>
<dbReference type="PANTHER" id="PTHR14932:SF1">
    <property type="entry name" value="RAB-LIKE PROTEIN 6"/>
    <property type="match status" value="1"/>
</dbReference>
<dbReference type="Proteomes" id="UP000007110">
    <property type="component" value="Unassembled WGS sequence"/>
</dbReference>
<dbReference type="InterPro" id="IPR027417">
    <property type="entry name" value="P-loop_NTPase"/>
</dbReference>
<dbReference type="GO" id="GO:0005525">
    <property type="term" value="F:GTP binding"/>
    <property type="evidence" value="ECO:0000318"/>
    <property type="project" value="GO_Central"/>
</dbReference>
<feature type="compositionally biased region" description="Basic residues" evidence="1">
    <location>
        <begin position="823"/>
        <end position="833"/>
    </location>
</feature>
<evidence type="ECO:0008006" key="4">
    <source>
        <dbReference type="Google" id="ProtNLM"/>
    </source>
</evidence>
<dbReference type="EnsemblMetazoa" id="XM_776235">
    <property type="protein sequence ID" value="XP_781328"/>
    <property type="gene ID" value="LOC575861"/>
</dbReference>
<feature type="compositionally biased region" description="Acidic residues" evidence="1">
    <location>
        <begin position="505"/>
        <end position="514"/>
    </location>
</feature>
<organism evidence="2 3">
    <name type="scientific">Strongylocentrotus purpuratus</name>
    <name type="common">Purple sea urchin</name>
    <dbReference type="NCBI Taxonomy" id="7668"/>
    <lineage>
        <taxon>Eukaryota</taxon>
        <taxon>Metazoa</taxon>
        <taxon>Echinodermata</taxon>
        <taxon>Eleutherozoa</taxon>
        <taxon>Echinozoa</taxon>
        <taxon>Echinoidea</taxon>
        <taxon>Euechinoidea</taxon>
        <taxon>Echinacea</taxon>
        <taxon>Camarodonta</taxon>
        <taxon>Echinidea</taxon>
        <taxon>Strongylocentrotidae</taxon>
        <taxon>Strongylocentrotus</taxon>
    </lineage>
</organism>
<dbReference type="RefSeq" id="XP_781328.2">
    <property type="nucleotide sequence ID" value="XM_776235.5"/>
</dbReference>
<evidence type="ECO:0000313" key="2">
    <source>
        <dbReference type="EnsemblMetazoa" id="XP_781328"/>
    </source>
</evidence>
<dbReference type="PANTHER" id="PTHR14932">
    <property type="entry name" value="RAS GTPASE-RELATED"/>
    <property type="match status" value="1"/>
</dbReference>
<feature type="compositionally biased region" description="Basic and acidic residues" evidence="1">
    <location>
        <begin position="398"/>
        <end position="415"/>
    </location>
</feature>
<dbReference type="InParanoid" id="A0A7M7RD04"/>
<feature type="compositionally biased region" description="Basic and acidic residues" evidence="1">
    <location>
        <begin position="871"/>
        <end position="882"/>
    </location>
</feature>
<dbReference type="OrthoDB" id="207081at2759"/>
<feature type="compositionally biased region" description="Low complexity" evidence="1">
    <location>
        <begin position="305"/>
        <end position="316"/>
    </location>
</feature>
<feature type="compositionally biased region" description="Basic and acidic residues" evidence="1">
    <location>
        <begin position="592"/>
        <end position="603"/>
    </location>
</feature>
<dbReference type="PROSITE" id="PS51419">
    <property type="entry name" value="RAB"/>
    <property type="match status" value="1"/>
</dbReference>
<dbReference type="AlphaFoldDB" id="A0A7M7RD04"/>
<feature type="compositionally biased region" description="Basic residues" evidence="1">
    <location>
        <begin position="855"/>
        <end position="870"/>
    </location>
</feature>
<dbReference type="SUPFAM" id="SSF52540">
    <property type="entry name" value="P-loop containing nucleoside triphosphate hydrolases"/>
    <property type="match status" value="1"/>
</dbReference>
<accession>A0A7M7RD04</accession>
<dbReference type="GeneID" id="575861"/>
<keyword evidence="3" id="KW-1185">Reference proteome</keyword>
<feature type="compositionally biased region" description="Basic and acidic residues" evidence="1">
    <location>
        <begin position="437"/>
        <end position="456"/>
    </location>
</feature>
<evidence type="ECO:0000256" key="1">
    <source>
        <dbReference type="SAM" id="MobiDB-lite"/>
    </source>
</evidence>
<feature type="compositionally biased region" description="Gly residues" evidence="1">
    <location>
        <begin position="883"/>
        <end position="901"/>
    </location>
</feature>
<feature type="compositionally biased region" description="Polar residues" evidence="1">
    <location>
        <begin position="287"/>
        <end position="299"/>
    </location>
</feature>
<feature type="compositionally biased region" description="Polar residues" evidence="1">
    <location>
        <begin position="633"/>
        <end position="665"/>
    </location>
</feature>
<dbReference type="Gene3D" id="3.40.50.300">
    <property type="entry name" value="P-loop containing nucleotide triphosphate hydrolases"/>
    <property type="match status" value="1"/>
</dbReference>
<name>A0A7M7RD04_STRPU</name>
<evidence type="ECO:0000313" key="3">
    <source>
        <dbReference type="Proteomes" id="UP000007110"/>
    </source>
</evidence>
<feature type="compositionally biased region" description="Low complexity" evidence="1">
    <location>
        <begin position="326"/>
        <end position="355"/>
    </location>
</feature>
<dbReference type="Pfam" id="PF08477">
    <property type="entry name" value="Roc"/>
    <property type="match status" value="1"/>
</dbReference>
<reference evidence="2" key="2">
    <citation type="submission" date="2021-01" db="UniProtKB">
        <authorList>
            <consortium name="EnsemblMetazoa"/>
        </authorList>
    </citation>
    <scope>IDENTIFICATION</scope>
</reference>
<dbReference type="GO" id="GO:0005829">
    <property type="term" value="C:cytosol"/>
    <property type="evidence" value="ECO:0000318"/>
    <property type="project" value="GO_Central"/>
</dbReference>
<feature type="compositionally biased region" description="Low complexity" evidence="1">
    <location>
        <begin position="604"/>
        <end position="613"/>
    </location>
</feature>
<feature type="compositionally biased region" description="Acidic residues" evidence="1">
    <location>
        <begin position="566"/>
        <end position="575"/>
    </location>
</feature>
<protein>
    <recommendedName>
        <fullName evidence="4">Rab-like protein 6</fullName>
    </recommendedName>
</protein>
<sequence length="929" mass="101675">MFSALKKLVTNEQGDTRPNIPSGMQAMGVSLQRKFARGVQYNMRVIIKGDRNTGKTTLFHRLQGGKFSESYLPTAEIQVASIQWNYKATDDVVKVEVWDVVDKGKPRKRERNTLKIDNKETDEDDPDNPCLDASFLDVYKGTNGVVMMLDISKKWTWQYVEKELPKVPTHIPVLVMASFKDLHEEQAVYREEIEYFIKELDRPPGSAHIRVAESSMKNGFGLKYLHSFFNIPFLQLQRETLLQQLQRNQLETDATLEELDARIESEDQDYDMYLSSLSHKQTDKSKGSSSSLNVPNGQTPRRASDTSSNRSSSASATPAKVSPAHSPSQLTPSSTPPTTRHIQQLQPIKQQQQQQAPPPRPAPSPVVTQEGEEDQTTLGNRFSKWFAPSESKVQQGTRVEDEKSAVIETPAEIHHSRQQKQAQGKISNVDEFIPDDGIDKGFFDETDSRPAAEAPKKSSVFSFGRKAKPKPKPEPPAPAPVVAQAPNPDSDSDDGMNPMVAGFQEELDSEDEVVGGEVQAVTLVTPDTEGPDSPFDTFSRMPPRLASMDMSSDESADDRPVVAMDGVDDDSDDDATTSTRSKLSSGNMGWSFEKKLPSTKESSRNSATSSTPSKPNVETKRQPKVSTSSSSSLPDTQEVMSSRTQGASKTQGASGSQVTSNQDIVSSEEDEGEGIKVLQDCEDISEDEAVVRPTSLRTGDGGFNADVRPSKVVLEDSDEEGTEPVEVPTTPSQEVSSPTTLGLTLQLEDLNFLESVTSKPAKQTVSRNLSRASDEFDVLVSVVQDEDISDCETNTSTSTSSSAKKKKKHRSKDKEEDDEERIHKKHKHKKHKEKDREDRHSRRDSNQDGGEETRKKKKKSSSTSGSKKKSSSGEKREKKRDGASGGGGGAGSTGGGGGGGDAMDDDAALEAFLEGMDAPTSSGGKYEAI</sequence>
<dbReference type="InterPro" id="IPR040385">
    <property type="entry name" value="RABL6"/>
</dbReference>
<feature type="compositionally biased region" description="Basic and acidic residues" evidence="1">
    <location>
        <begin position="834"/>
        <end position="854"/>
    </location>
</feature>
<feature type="compositionally biased region" description="Low complexity" evidence="1">
    <location>
        <begin position="724"/>
        <end position="735"/>
    </location>
</feature>
<feature type="region of interest" description="Disordered" evidence="1">
    <location>
        <begin position="279"/>
        <end position="739"/>
    </location>
</feature>